<comment type="function">
    <text evidence="1 19">Part of a complex that catalyzes the formation of methyl-coenzyme M and tetrahydromethanopterin from coenzyme M and methyl-tetrahydromethanopterin. This is an energy-conserving, sodium-ion translocating step.</text>
</comment>
<sequence length="243" mass="24078">MDPLLLIGAITVGGVLIGGGVHFIPVGGAPAAIATATGVGTGTAMLAAGSGMTGLITAAALTGQPLWLILAGGAVGSMIMIGITMLVGNLVYVWGVGVVPASAKVEVDPITKYEQSKYVTQGTEGHGIPTVCYVSGIIGGALGGIGGALIYWALYEALAVLPGYKLSLLLGGGVSLTAVTVAAIFAVGVFFINAVVASYNIGGTIEGFHDPKFKRLPKGVLACLVASLVTGLIAVLLLKGGVF</sequence>
<feature type="transmembrane region" description="Helical" evidence="19">
    <location>
        <begin position="166"/>
        <end position="199"/>
    </location>
</feature>
<comment type="subcellular location">
    <subcellularLocation>
        <location evidence="2 19">Cell membrane</location>
        <topology evidence="2 19">Multi-pass membrane protein</topology>
    </subcellularLocation>
</comment>
<evidence type="ECO:0000256" key="11">
    <source>
        <dbReference type="ARBA" id="ARBA00022692"/>
    </source>
</evidence>
<dbReference type="HAMAP" id="MF_01097">
    <property type="entry name" value="MtrD"/>
    <property type="match status" value="1"/>
</dbReference>
<feature type="transmembrane region" description="Helical" evidence="19">
    <location>
        <begin position="68"/>
        <end position="94"/>
    </location>
</feature>
<accession>A0A8T5URN2</accession>
<keyword evidence="12 19" id="KW-1278">Translocase</keyword>
<dbReference type="NCBIfam" id="TIGR01112">
    <property type="entry name" value="mtrD"/>
    <property type="match status" value="1"/>
</dbReference>
<dbReference type="GO" id="GO:0006730">
    <property type="term" value="P:one-carbon metabolic process"/>
    <property type="evidence" value="ECO:0007669"/>
    <property type="project" value="UniProtKB-UniRule"/>
</dbReference>
<comment type="caution">
    <text evidence="19">Lacks conserved residue(s) required for the propagation of feature annotation.</text>
</comment>
<protein>
    <recommendedName>
        <fullName evidence="6 19">Tetrahydromethanopterin S-methyltransferase subunit D</fullName>
        <ecNumber evidence="18 19">7.2.1.4</ecNumber>
    </recommendedName>
    <alternativeName>
        <fullName evidence="16 19">N5-methyltetrahydromethanopterin--coenzyme M methyltransferase subunit D</fullName>
    </alternativeName>
</protein>
<keyword evidence="15 19" id="KW-0472">Membrane</keyword>
<dbReference type="RefSeq" id="WP_223790958.1">
    <property type="nucleotide sequence ID" value="NZ_JAIOUQ010000003.1"/>
</dbReference>
<keyword evidence="9 19" id="KW-0489">Methyltransferase</keyword>
<keyword evidence="14 19" id="KW-0484">Methanogenesis</keyword>
<name>A0A8T5URN2_9EURY</name>
<dbReference type="PIRSF" id="PIRSF016552">
    <property type="entry name" value="MtrD"/>
    <property type="match status" value="1"/>
</dbReference>
<evidence type="ECO:0000256" key="5">
    <source>
        <dbReference type="ARBA" id="ARBA00011616"/>
    </source>
</evidence>
<evidence type="ECO:0000256" key="10">
    <source>
        <dbReference type="ARBA" id="ARBA00022679"/>
    </source>
</evidence>
<comment type="similarity">
    <text evidence="4 19">Belongs to the MtrD family.</text>
</comment>
<feature type="transmembrane region" description="Helical" evidence="19">
    <location>
        <begin position="219"/>
        <end position="238"/>
    </location>
</feature>
<keyword evidence="7 19" id="KW-1003">Cell membrane</keyword>
<comment type="pathway">
    <text evidence="3 19">One-carbon metabolism; methanogenesis from CO(2); methyl-coenzyme M from 5,10-methylene-5,6,7,8-tetrahydromethanopterin: step 2/2.</text>
</comment>
<dbReference type="GO" id="GO:0005886">
    <property type="term" value="C:plasma membrane"/>
    <property type="evidence" value="ECO:0007669"/>
    <property type="project" value="UniProtKB-SubCell"/>
</dbReference>
<dbReference type="EC" id="7.2.1.4" evidence="18 19"/>
<evidence type="ECO:0000256" key="19">
    <source>
        <dbReference type="HAMAP-Rule" id="MF_01097"/>
    </source>
</evidence>
<evidence type="ECO:0000256" key="15">
    <source>
        <dbReference type="ARBA" id="ARBA00023136"/>
    </source>
</evidence>
<evidence type="ECO:0000256" key="17">
    <source>
        <dbReference type="ARBA" id="ARBA00044880"/>
    </source>
</evidence>
<dbReference type="AlphaFoldDB" id="A0A8T5URN2"/>
<dbReference type="GO" id="GO:0019386">
    <property type="term" value="P:methanogenesis, from carbon dioxide"/>
    <property type="evidence" value="ECO:0007669"/>
    <property type="project" value="UniProtKB-UniRule"/>
</dbReference>
<evidence type="ECO:0000256" key="4">
    <source>
        <dbReference type="ARBA" id="ARBA00008822"/>
    </source>
</evidence>
<keyword evidence="8 19" id="KW-0554">One-carbon metabolism</keyword>
<evidence type="ECO:0000256" key="7">
    <source>
        <dbReference type="ARBA" id="ARBA00022475"/>
    </source>
</evidence>
<evidence type="ECO:0000256" key="1">
    <source>
        <dbReference type="ARBA" id="ARBA00002533"/>
    </source>
</evidence>
<proteinExistence type="inferred from homology"/>
<evidence type="ECO:0000256" key="14">
    <source>
        <dbReference type="ARBA" id="ARBA00022994"/>
    </source>
</evidence>
<dbReference type="GO" id="GO:0012506">
    <property type="term" value="C:vesicle membrane"/>
    <property type="evidence" value="ECO:0007669"/>
    <property type="project" value="InterPro"/>
</dbReference>
<evidence type="ECO:0000256" key="18">
    <source>
        <dbReference type="ARBA" id="ARBA00044970"/>
    </source>
</evidence>
<keyword evidence="10 19" id="KW-0808">Transferase</keyword>
<evidence type="ECO:0000256" key="13">
    <source>
        <dbReference type="ARBA" id="ARBA00022989"/>
    </source>
</evidence>
<keyword evidence="11 19" id="KW-0812">Transmembrane</keyword>
<evidence type="ECO:0000256" key="6">
    <source>
        <dbReference type="ARBA" id="ARBA00015129"/>
    </source>
</evidence>
<keyword evidence="21" id="KW-1185">Reference proteome</keyword>
<dbReference type="GO" id="GO:0032259">
    <property type="term" value="P:methylation"/>
    <property type="evidence" value="ECO:0007669"/>
    <property type="project" value="UniProtKB-KW"/>
</dbReference>
<keyword evidence="13 19" id="KW-1133">Transmembrane helix</keyword>
<evidence type="ECO:0000256" key="9">
    <source>
        <dbReference type="ARBA" id="ARBA00022603"/>
    </source>
</evidence>
<reference evidence="21" key="1">
    <citation type="journal article" date="2022" name="Microbiol. Resour. Announc.">
        <title>Draft Genome Sequence of a Methanogenic Archaeon from West Spitsbergen Permafrost.</title>
        <authorList>
            <person name="Trubitsyn V."/>
            <person name="Rivkina E."/>
            <person name="Shcherbakova V."/>
        </authorList>
    </citation>
    <scope>NUCLEOTIDE SEQUENCE [LARGE SCALE GENOMIC DNA]</scope>
    <source>
        <strain evidence="21">VT</strain>
    </source>
</reference>
<organism evidence="20 21">
    <name type="scientific">Methanobacterium spitsbergense</name>
    <dbReference type="NCBI Taxonomy" id="2874285"/>
    <lineage>
        <taxon>Archaea</taxon>
        <taxon>Methanobacteriati</taxon>
        <taxon>Methanobacteriota</taxon>
        <taxon>Methanomada group</taxon>
        <taxon>Methanobacteria</taxon>
        <taxon>Methanobacteriales</taxon>
        <taxon>Methanobacteriaceae</taxon>
        <taxon>Methanobacterium</taxon>
    </lineage>
</organism>
<comment type="subunit">
    <text evidence="5 19">The complex is composed of 8 subunits; MtrA, MtrB, MtrC, MtrD, MtrE, MtrF, MtrG and MtrH.</text>
</comment>
<comment type="caution">
    <text evidence="20">The sequence shown here is derived from an EMBL/GenBank/DDBJ whole genome shotgun (WGS) entry which is preliminary data.</text>
</comment>
<evidence type="ECO:0000256" key="3">
    <source>
        <dbReference type="ARBA" id="ARBA00004839"/>
    </source>
</evidence>
<evidence type="ECO:0000256" key="12">
    <source>
        <dbReference type="ARBA" id="ARBA00022967"/>
    </source>
</evidence>
<dbReference type="InterPro" id="IPR005779">
    <property type="entry name" value="MeTrfase_D"/>
</dbReference>
<feature type="transmembrane region" description="Helical" evidence="19">
    <location>
        <begin position="44"/>
        <end position="61"/>
    </location>
</feature>
<dbReference type="GO" id="GO:0005737">
    <property type="term" value="C:cytoplasm"/>
    <property type="evidence" value="ECO:0007669"/>
    <property type="project" value="InterPro"/>
</dbReference>
<gene>
    <name evidence="19 20" type="primary">mtrD</name>
    <name evidence="20" type="ORF">K8N75_01850</name>
</gene>
<dbReference type="GO" id="GO:0030269">
    <property type="term" value="F:tetrahydromethanopterin S-methyltransferase activity"/>
    <property type="evidence" value="ECO:0007669"/>
    <property type="project" value="UniProtKB-UniRule"/>
</dbReference>
<feature type="transmembrane region" description="Helical" evidence="19">
    <location>
        <begin position="133"/>
        <end position="154"/>
    </location>
</feature>
<evidence type="ECO:0000313" key="21">
    <source>
        <dbReference type="Proteomes" id="UP000825933"/>
    </source>
</evidence>
<comment type="catalytic activity">
    <reaction evidence="17 19">
        <text>5-methyl-5,6,7,8-tetrahydromethanopterin + coenzyme M + 2 Na(+)(in) = 5,6,7,8-tetrahydromethanopterin + methyl-coenzyme M + 2 Na(+)(out)</text>
        <dbReference type="Rhea" id="RHEA:53492"/>
        <dbReference type="ChEBI" id="CHEBI:29101"/>
        <dbReference type="ChEBI" id="CHEBI:58103"/>
        <dbReference type="ChEBI" id="CHEBI:58116"/>
        <dbReference type="ChEBI" id="CHEBI:58286"/>
        <dbReference type="ChEBI" id="CHEBI:58319"/>
        <dbReference type="EC" id="7.2.1.4"/>
    </reaction>
</comment>
<evidence type="ECO:0000256" key="2">
    <source>
        <dbReference type="ARBA" id="ARBA00004651"/>
    </source>
</evidence>
<dbReference type="EMBL" id="JAIOUQ010000003">
    <property type="protein sequence ID" value="MBZ2164797.1"/>
    <property type="molecule type" value="Genomic_DNA"/>
</dbReference>
<evidence type="ECO:0000256" key="8">
    <source>
        <dbReference type="ARBA" id="ARBA00022563"/>
    </source>
</evidence>
<dbReference type="Pfam" id="PF04207">
    <property type="entry name" value="MtrD"/>
    <property type="match status" value="1"/>
</dbReference>
<evidence type="ECO:0000313" key="20">
    <source>
        <dbReference type="EMBL" id="MBZ2164797.1"/>
    </source>
</evidence>
<dbReference type="Proteomes" id="UP000825933">
    <property type="component" value="Unassembled WGS sequence"/>
</dbReference>
<evidence type="ECO:0000256" key="16">
    <source>
        <dbReference type="ARBA" id="ARBA00029820"/>
    </source>
</evidence>